<name>A0AB35FYM9_LEUGE</name>
<evidence type="ECO:0000313" key="5">
    <source>
        <dbReference type="Proteomes" id="UP000727071"/>
    </source>
</evidence>
<keyword evidence="1" id="KW-0472">Membrane</keyword>
<feature type="transmembrane region" description="Helical" evidence="1">
    <location>
        <begin position="638"/>
        <end position="656"/>
    </location>
</feature>
<keyword evidence="1" id="KW-0812">Transmembrane</keyword>
<dbReference type="RefSeq" id="WP_224145010.1">
    <property type="nucleotide sequence ID" value="NZ_JAHBFO010000010.1"/>
</dbReference>
<dbReference type="EMBL" id="JAHBFX010000001">
    <property type="protein sequence ID" value="MBZ5998836.1"/>
    <property type="molecule type" value="Genomic_DNA"/>
</dbReference>
<feature type="transmembrane region" description="Helical" evidence="1">
    <location>
        <begin position="280"/>
        <end position="300"/>
    </location>
</feature>
<evidence type="ECO:0000313" key="4">
    <source>
        <dbReference type="Proteomes" id="UP000705994"/>
    </source>
</evidence>
<dbReference type="AlphaFoldDB" id="A0AB35FYM9"/>
<dbReference type="NCBIfam" id="TIGR01654">
    <property type="entry name" value="bact_immun_7tm"/>
    <property type="match status" value="1"/>
</dbReference>
<sequence>MYKKLKQVFIFIAIILITIISVRFVKTYQSEMFGGNREVIAVNQATLNLQDELQKIAKAKQVLIAKQIVVTPKNKTGQLINTYQKIGTGQLPKNLPEQTHTALIKRSPDTVVYVIIGKNLSAEQLVNLLNKTGNNTQVFKTNQQLIVLKQLVLVPQILLAIIVLIFSFIALLLADYIAAFKKIGILRLAGERTSHFVWKNTYHDLVTVLMTVGVTMVGAMAYLSWQSLVRPIFIEILLVSVGFFIALIVLAIAFVASTFSVLMTRQPINLLIKGKMPIRGFTAVIVTLQLLTILAAIYAVSTVATAQQSVTQVKQGQQEWRKNSQYYGLTAIQGEASGKDWQGFYQALLRDPNNLLIANNFDSIYASEYGTNGKAAIKNTNGYLPTAFADENMLFVSQSFLKKAHIQISSTLNQRLADLKQGQYGLLIPESQKQKQNQLTSIWGNYFQPSKVDIKAGNGIKMQQLSGLYHPTNTHIFAYPVYSAGGVQSSNQIYAQNPIIVVFGSQTFDEKHIGRLNQYIYQTLITNVSRTKQLVKKYHLELSIGAFANGYEEANQRLHTMQTKQTFLIGSTIVAIISSILLTYVLNVIYFYQNRRKFVIERLAGMKAQQIHATYLKVIVASSGLLVLLVWLMHLPLVSFLVPVIYLLLSGLIFVWQANQAKEQQVQYLKGE</sequence>
<feature type="transmembrane region" description="Helical" evidence="1">
    <location>
        <begin position="613"/>
        <end position="632"/>
    </location>
</feature>
<evidence type="ECO:0000313" key="3">
    <source>
        <dbReference type="EMBL" id="MBZ6015702.1"/>
    </source>
</evidence>
<evidence type="ECO:0000256" key="1">
    <source>
        <dbReference type="SAM" id="Phobius"/>
    </source>
</evidence>
<proteinExistence type="predicted"/>
<dbReference type="InterPro" id="IPR006541">
    <property type="entry name" value="Bacteriocin_ass"/>
</dbReference>
<gene>
    <name evidence="3" type="ORF">KII88_04030</name>
    <name evidence="2" type="ORF">KIJ07_00095</name>
</gene>
<dbReference type="Pfam" id="PF07242">
    <property type="entry name" value="DUF1430"/>
    <property type="match status" value="1"/>
</dbReference>
<feature type="transmembrane region" description="Helical" evidence="1">
    <location>
        <begin position="201"/>
        <end position="225"/>
    </location>
</feature>
<feature type="transmembrane region" description="Helical" evidence="1">
    <location>
        <begin position="231"/>
        <end position="259"/>
    </location>
</feature>
<evidence type="ECO:0000313" key="2">
    <source>
        <dbReference type="EMBL" id="MBZ5998836.1"/>
    </source>
</evidence>
<dbReference type="EMBL" id="JAHBFV010000012">
    <property type="protein sequence ID" value="MBZ6015702.1"/>
    <property type="molecule type" value="Genomic_DNA"/>
</dbReference>
<reference evidence="3 4" key="1">
    <citation type="submission" date="2021-05" db="EMBL/GenBank/DDBJ databases">
        <title>Pangenome of Leuconostoc gelidum warrants species status for Leuconostoc gelidum subsp. gasicomitatum.</title>
        <authorList>
            <person name="Johansson P."/>
            <person name="Sade E."/>
            <person name="Hultman J."/>
            <person name="Auvinen P."/>
            <person name="Bjorkroth J."/>
        </authorList>
    </citation>
    <scope>NUCLEOTIDE SEQUENCE</scope>
    <source>
        <strain evidence="2 4">AMKR21</strain>
        <strain evidence="3">C220d</strain>
    </source>
</reference>
<protein>
    <submittedName>
        <fullName evidence="3">DUF1430 domain-containing protein</fullName>
    </submittedName>
</protein>
<comment type="caution">
    <text evidence="3">The sequence shown here is derived from an EMBL/GenBank/DDBJ whole genome shotgun (WGS) entry which is preliminary data.</text>
</comment>
<feature type="transmembrane region" description="Helical" evidence="1">
    <location>
        <begin position="567"/>
        <end position="592"/>
    </location>
</feature>
<feature type="transmembrane region" description="Helical" evidence="1">
    <location>
        <begin position="157"/>
        <end position="180"/>
    </location>
</feature>
<organism evidence="3 5">
    <name type="scientific">Leuconostoc gelidum subsp. gelidum</name>
    <dbReference type="NCBI Taxonomy" id="1607839"/>
    <lineage>
        <taxon>Bacteria</taxon>
        <taxon>Bacillati</taxon>
        <taxon>Bacillota</taxon>
        <taxon>Bacilli</taxon>
        <taxon>Lactobacillales</taxon>
        <taxon>Lactobacillaceae</taxon>
        <taxon>Leuconostoc</taxon>
        <taxon>Leuconostoc gelidum group</taxon>
    </lineage>
</organism>
<keyword evidence="4" id="KW-1185">Reference proteome</keyword>
<accession>A0AB35FYM9</accession>
<dbReference type="Proteomes" id="UP000705994">
    <property type="component" value="Unassembled WGS sequence"/>
</dbReference>
<keyword evidence="1" id="KW-1133">Transmembrane helix</keyword>
<dbReference type="Proteomes" id="UP000727071">
    <property type="component" value="Unassembled WGS sequence"/>
</dbReference>
<feature type="transmembrane region" description="Helical" evidence="1">
    <location>
        <begin position="7"/>
        <end position="25"/>
    </location>
</feature>